<dbReference type="STRING" id="1121922.GCA_000428905_01861"/>
<dbReference type="RefSeq" id="WP_006009397.1">
    <property type="nucleotide sequence ID" value="NZ_AUAV01000008.1"/>
</dbReference>
<dbReference type="Pfam" id="PF10986">
    <property type="entry name" value="ZrgA"/>
    <property type="match status" value="1"/>
</dbReference>
<sequence length="181" mass="20117">MSKKIIKRLTGALMVTVIVFHASILNAGPHVHGEAELTIAMENTSLQIQLLAPAADIVGFEHQAKTPQELKSMAGAKKALSQVAQLFVITGARCELSEVTIDMKDLVDAKRDTHAHHHDHLLNNITANYEYKCYSLDELSTIEVNAFDLFPALLRINSMWITERSQGSQVLSKTTRQIRID</sequence>
<dbReference type="EMBL" id="BAEQ01000014">
    <property type="protein sequence ID" value="GAC27638.1"/>
    <property type="molecule type" value="Genomic_DNA"/>
</dbReference>
<protein>
    <recommendedName>
        <fullName evidence="3">DUF2796 domain-containing protein</fullName>
    </recommendedName>
</protein>
<dbReference type="Proteomes" id="UP000006251">
    <property type="component" value="Unassembled WGS sequence"/>
</dbReference>
<evidence type="ECO:0000313" key="1">
    <source>
        <dbReference type="EMBL" id="GAC27638.1"/>
    </source>
</evidence>
<dbReference type="OrthoDB" id="7346546at2"/>
<accession>K6ZFE4</accession>
<name>K6ZFE4_9ALTE</name>
<gene>
    <name evidence="1" type="ORF">GPAL_0758</name>
</gene>
<comment type="caution">
    <text evidence="1">The sequence shown here is derived from an EMBL/GenBank/DDBJ whole genome shotgun (WGS) entry which is preliminary data.</text>
</comment>
<evidence type="ECO:0000313" key="2">
    <source>
        <dbReference type="Proteomes" id="UP000006251"/>
    </source>
</evidence>
<evidence type="ECO:0008006" key="3">
    <source>
        <dbReference type="Google" id="ProtNLM"/>
    </source>
</evidence>
<organism evidence="1 2">
    <name type="scientific">Brumicola pallidula DSM 14239 = ACAM 615</name>
    <dbReference type="NCBI Taxonomy" id="1121922"/>
    <lineage>
        <taxon>Bacteria</taxon>
        <taxon>Pseudomonadati</taxon>
        <taxon>Pseudomonadota</taxon>
        <taxon>Gammaproteobacteria</taxon>
        <taxon>Alteromonadales</taxon>
        <taxon>Alteromonadaceae</taxon>
        <taxon>Brumicola</taxon>
    </lineage>
</organism>
<dbReference type="InterPro" id="IPR021253">
    <property type="entry name" value="ZrgA-like"/>
</dbReference>
<reference evidence="2" key="1">
    <citation type="journal article" date="2014" name="Environ. Microbiol.">
        <title>Comparative genomics of the marine bacterial genus Glaciecola reveals the high degree of genomic diversity and genomic characteristic for cold adaptation.</title>
        <authorList>
            <person name="Qin Q.L."/>
            <person name="Xie B.B."/>
            <person name="Yu Y."/>
            <person name="Shu Y.L."/>
            <person name="Rong J.C."/>
            <person name="Zhang Y.J."/>
            <person name="Zhao D.L."/>
            <person name="Chen X.L."/>
            <person name="Zhang X.Y."/>
            <person name="Chen B."/>
            <person name="Zhou B.C."/>
            <person name="Zhang Y.Z."/>
        </authorList>
    </citation>
    <scope>NUCLEOTIDE SEQUENCE [LARGE SCALE GENOMIC DNA]</scope>
    <source>
        <strain evidence="2">ACAM 615</strain>
    </source>
</reference>
<keyword evidence="2" id="KW-1185">Reference proteome</keyword>
<proteinExistence type="predicted"/>
<dbReference type="AlphaFoldDB" id="K6ZFE4"/>